<dbReference type="RefSeq" id="WP_262841657.1">
    <property type="nucleotide sequence ID" value="NZ_JANZYP010000006.1"/>
</dbReference>
<dbReference type="GO" id="GO:0016853">
    <property type="term" value="F:isomerase activity"/>
    <property type="evidence" value="ECO:0007669"/>
    <property type="project" value="UniProtKB-KW"/>
</dbReference>
<evidence type="ECO:0000313" key="3">
    <source>
        <dbReference type="EMBL" id="MFC4586094.1"/>
    </source>
</evidence>
<dbReference type="InterPro" id="IPR010872">
    <property type="entry name" value="MDMPI_C-term_domain"/>
</dbReference>
<evidence type="ECO:0000313" key="4">
    <source>
        <dbReference type="Proteomes" id="UP001595891"/>
    </source>
</evidence>
<dbReference type="SUPFAM" id="SSF109854">
    <property type="entry name" value="DinB/YfiT-like putative metalloenzymes"/>
    <property type="match status" value="1"/>
</dbReference>
<comment type="caution">
    <text evidence="3">The sequence shown here is derived from an EMBL/GenBank/DDBJ whole genome shotgun (WGS) entry which is preliminary data.</text>
</comment>
<keyword evidence="4" id="KW-1185">Reference proteome</keyword>
<name>A0ABV9EDC9_9ACTN</name>
<feature type="domain" description="Mycothiol-dependent maleylpyruvate isomerase metal-binding" evidence="2">
    <location>
        <begin position="9"/>
        <end position="127"/>
    </location>
</feature>
<dbReference type="PANTHER" id="PTHR40758:SF1">
    <property type="entry name" value="CONSERVED PROTEIN"/>
    <property type="match status" value="1"/>
</dbReference>
<keyword evidence="3" id="KW-0413">Isomerase</keyword>
<accession>A0ABV9EDC9</accession>
<dbReference type="Proteomes" id="UP001595891">
    <property type="component" value="Unassembled WGS sequence"/>
</dbReference>
<gene>
    <name evidence="3" type="ORF">ACFO8L_08420</name>
</gene>
<proteinExistence type="predicted"/>
<dbReference type="Pfam" id="PF07398">
    <property type="entry name" value="MDMPI_C"/>
    <property type="match status" value="1"/>
</dbReference>
<dbReference type="Pfam" id="PF11716">
    <property type="entry name" value="MDMPI_N"/>
    <property type="match status" value="1"/>
</dbReference>
<reference evidence="4" key="1">
    <citation type="journal article" date="2019" name="Int. J. Syst. Evol. Microbiol.">
        <title>The Global Catalogue of Microorganisms (GCM) 10K type strain sequencing project: providing services to taxonomists for standard genome sequencing and annotation.</title>
        <authorList>
            <consortium name="The Broad Institute Genomics Platform"/>
            <consortium name="The Broad Institute Genome Sequencing Center for Infectious Disease"/>
            <person name="Wu L."/>
            <person name="Ma J."/>
        </authorList>
    </citation>
    <scope>NUCLEOTIDE SEQUENCE [LARGE SCALE GENOMIC DNA]</scope>
    <source>
        <strain evidence="4">CCUG 49560</strain>
    </source>
</reference>
<evidence type="ECO:0000259" key="2">
    <source>
        <dbReference type="Pfam" id="PF11716"/>
    </source>
</evidence>
<dbReference type="InterPro" id="IPR034660">
    <property type="entry name" value="DinB/YfiT-like"/>
</dbReference>
<protein>
    <submittedName>
        <fullName evidence="3">Maleylpyruvate isomerase family mycothiol-dependent enzyme</fullName>
    </submittedName>
</protein>
<dbReference type="NCBIfam" id="TIGR03083">
    <property type="entry name" value="maleylpyruvate isomerase family mycothiol-dependent enzyme"/>
    <property type="match status" value="1"/>
</dbReference>
<dbReference type="EMBL" id="JBHSFN010000004">
    <property type="protein sequence ID" value="MFC4586094.1"/>
    <property type="molecule type" value="Genomic_DNA"/>
</dbReference>
<evidence type="ECO:0000259" key="1">
    <source>
        <dbReference type="Pfam" id="PF07398"/>
    </source>
</evidence>
<dbReference type="InterPro" id="IPR024344">
    <property type="entry name" value="MDMPI_metal-binding"/>
</dbReference>
<dbReference type="PANTHER" id="PTHR40758">
    <property type="entry name" value="CONSERVED PROTEIN"/>
    <property type="match status" value="1"/>
</dbReference>
<organism evidence="3 4">
    <name type="scientific">Sphaerisporangium corydalis</name>
    <dbReference type="NCBI Taxonomy" id="1441875"/>
    <lineage>
        <taxon>Bacteria</taxon>
        <taxon>Bacillati</taxon>
        <taxon>Actinomycetota</taxon>
        <taxon>Actinomycetes</taxon>
        <taxon>Streptosporangiales</taxon>
        <taxon>Streptosporangiaceae</taxon>
        <taxon>Sphaerisporangium</taxon>
    </lineage>
</organism>
<feature type="domain" description="MDMPI C-terminal" evidence="1">
    <location>
        <begin position="140"/>
        <end position="240"/>
    </location>
</feature>
<dbReference type="InterPro" id="IPR017517">
    <property type="entry name" value="Maleyloyr_isom"/>
</dbReference>
<sequence length="251" mass="27002">MNTSRLLGCLADEFALLRDAVAATDPAATVPSCPEWTVGDLAEHVAYVYLHKTESIRRGVAPDPWPSEKLDSDPVTALADTYARLTATFAAHSPGDHAYTWHEPDQTVGFWIRRMAHETVIHRVDAQLAAGLPVSAIPADIAIDGIDEMLKLFVGYGSTQWADDFGPLLDSPDERPVSVSTSHHAWTLTATKAGVEVSDAATGFGGDALVSGEATPLLLWLYNRAGDETVRLSGDRELLGQFHALRTAGTQ</sequence>